<dbReference type="PANTHER" id="PTHR24006">
    <property type="entry name" value="UBIQUITIN CARBOXYL-TERMINAL HYDROLASE"/>
    <property type="match status" value="1"/>
</dbReference>
<gene>
    <name evidence="3" type="ORF">PECAL_4P13210</name>
</gene>
<feature type="region of interest" description="Disordered" evidence="1">
    <location>
        <begin position="2187"/>
        <end position="2226"/>
    </location>
</feature>
<feature type="domain" description="USP" evidence="2">
    <location>
        <begin position="1423"/>
        <end position="1736"/>
    </location>
</feature>
<dbReference type="GO" id="GO:0004843">
    <property type="term" value="F:cysteine-type deubiquitinase activity"/>
    <property type="evidence" value="ECO:0007669"/>
    <property type="project" value="InterPro"/>
</dbReference>
<dbReference type="GO" id="GO:0016579">
    <property type="term" value="P:protein deubiquitination"/>
    <property type="evidence" value="ECO:0007669"/>
    <property type="project" value="InterPro"/>
</dbReference>
<name>A0A8J2WYX9_9STRA</name>
<protein>
    <recommendedName>
        <fullName evidence="2">USP domain-containing protein</fullName>
    </recommendedName>
</protein>
<proteinExistence type="predicted"/>
<sequence length="2309" mass="249512">MAPPPIPVVVDVVVTRGNVLGPAGYSRVTTRDGGVFDLHRGKDDKSTDISDDAAFLWCRRGAPGETAITNVVRGALEHVQVVDLGAGEQLSFLREAGQDPIAELTGDFKDDDGVVLKSGACIRITRVKDVEAMRPTTEEPTAKEAQSIENDVVAKITSAEVTGEDWWRSHETQLKRLVEASAADPSSQLAAKTIRVARRTLELVAKRLASNGVVPDACPRCFDFAALGGGGLIAAKSAPVDDILEEASHLESPDQPKKKGSFFGRIRKPSRSLLQAAQASSDVCEPLQEVELRVSRDPPSDDEEEPPDALQGLDVRNPSKYASLAKRHPQQVSFCRGRGTKQGTSHEFLDKGAEGLLKNSEAGCGQMLDHFLICGGLDALLARITPSSGLECSAQKLGELLRAFEIVCDRAAPTTAPHFALSYARHLQRAAHARLRREASQVTNTTKQDLDGRWDADEKIRRTCDRLARCLAQLAPDAFGEQTQQTPRSWTQHVASYWASGPSIDARSKALRLSAERFVWAHALTAFDDQKRTPDARLKGLRNLSSVVRGCCASEPSEVPPWSSRSTRWETSEEVVALKVRESGVVARIAQVAKDDRRALRSGLHVIMLAAQRSTIAGRVVDDLTSLAVEDAAGDDPPSSEGPSSWQCCWALARHLEDTTLVQRQRDVLEDAFSSQKATPKNVHLVARFSQCAAERLVSSEDKLDGGLELLWRWASSPEEDDCQATRSLRHLLRGATHLDSAASLIAQKCVDALGGEDSPGLNRAAELLAALVVASGEDNTYRQPSPVDTRRRRRLRIERGLKTSLLDVAVAGAARHKHSIKSYEASLRLAIELAADALLSVAGLDSEEPLPFLRARDIKACYKAGDDTCARWLAACAERLALEPSAADAALVELANDENPSSYVADAAASLYEAAEQPSSTKIRPPAYGSDSLTPPPPVQEPLVNRHKRVDALLDICLKTDAVSKRRDALLARLATSDLRGRIIARGIDTLRSTNEAKEADRAADIVRRALKGRSSQDAPPGLDAEASQWLLLEGDRGLLGPRLRVAQACALAHTAWFAQHGGSRRAASRCAQLCQTEDHQSLRAALRLVASALQRTEADRPPTPPTPTTSFRPVQPPRPPVDTEDGLDVRALGDERNTLVEALGVYVKQGSDSVARALSGDLLIGLSRVAPEALAKISEVSPALVDVMVAPPATASRAALRLHAVSIAGDFQECGAALRRAALEAVSARPSASAAAFASAIVDAARQCSMSSDDETMLSKAVESLVTSDVSDDDEDADAESARLKLLASLLRSGAKAPSNSTVVAQQLMAKGGLDGSAANAQALQALAALCDADDDAARATCIALAELHGPPPFTEDLRDETSVASRLEAADVVRAIPSTEQRFSVERLRVHGPPPLDDRRRERYPSNAVSVPSARKTDTPGLDNLGCTCYLNSTLQVICSAPLFRKTVFSLDTSQDSLARELQLLVARMRSRDASSISPRDFIQQNTTQDGEAIDVRIQQDATEFLAKLMQDVERMKSATDISAAKLIQRTFGCVLLQEIKSVNGKHKGDPREVPFYGIPLELGKDRNDIADCLRHYVAPEEVELRFVEGEAMLPSIKTVRIKKAPFNLLLHLKRFQFDLETLSTRKNNSRLEFPHTLDLRPFMSDEGEPILYDLKGVVVHSGTAQSGHYYSFVNTGSQWTEFNDSHVAPFDVSEMEAECFGGYEDVTTDSYGRRSQPRERTRNAFLLSYERRSDKAEDSWASPAPPASVDARIARENVSLRRARAAFDDNGIVVAASVAKAAFSSDSIETRRAAALLAGALVARTLSRARGDDAAARLASTASLLANLDSDVASEAVKGLGLNDTDATTALCRRAAQLASDEAARESLCGACAAVLKSAPFDEALTNLLSVASECPPPVPGRRAHDYERDASRAACDILARLGAQRGCREVLEGCVKASGGAVSEEALSQTTLRALLEAAPFLGGAFAPRAEAAAALLSADASALDSLSDAQIGALALATCGCLDRGTYSRAGTDEQKRRGAAARAVLKALVVDSTDRSKVVISALRGCVERCGTARPDESSASEDEDSDEEIEGWHQPPPRNRLDRGRPYGSSRQLRRACRALAIVATVDDKHTSGRISLVVRESLQTAETAFRRGARDAKVKAQVDAILKLCKREPRAKAAVLDSGAPRWLEAFAEGREMAGPLSPRGEIPPLTPLHRGARNDDDGDGEDEDNYHPNLPRRRQLRRELLARIRALPTDTDVVSYDSDDDPNELVGRRIEVRWSGGQFYGGVVIKHDHLGHHVRYDDGDDRVYADILAKTWRFA</sequence>
<dbReference type="GO" id="GO:0005829">
    <property type="term" value="C:cytosol"/>
    <property type="evidence" value="ECO:0007669"/>
    <property type="project" value="TreeGrafter"/>
</dbReference>
<dbReference type="InterPro" id="IPR050164">
    <property type="entry name" value="Peptidase_C19"/>
</dbReference>
<feature type="region of interest" description="Disordered" evidence="1">
    <location>
        <begin position="2059"/>
        <end position="2095"/>
    </location>
</feature>
<dbReference type="Gene3D" id="2.30.30.140">
    <property type="match status" value="1"/>
</dbReference>
<dbReference type="Proteomes" id="UP000789595">
    <property type="component" value="Unassembled WGS sequence"/>
</dbReference>
<feature type="region of interest" description="Disordered" evidence="1">
    <location>
        <begin position="1097"/>
        <end position="1126"/>
    </location>
</feature>
<feature type="region of interest" description="Disordered" evidence="1">
    <location>
        <begin position="1393"/>
        <end position="1420"/>
    </location>
</feature>
<evidence type="ECO:0000313" key="3">
    <source>
        <dbReference type="EMBL" id="CAH0374062.1"/>
    </source>
</evidence>
<evidence type="ECO:0000256" key="1">
    <source>
        <dbReference type="SAM" id="MobiDB-lite"/>
    </source>
</evidence>
<feature type="region of interest" description="Disordered" evidence="1">
    <location>
        <begin position="916"/>
        <end position="943"/>
    </location>
</feature>
<dbReference type="PROSITE" id="PS00973">
    <property type="entry name" value="USP_2"/>
    <property type="match status" value="1"/>
</dbReference>
<reference evidence="3" key="1">
    <citation type="submission" date="2021-11" db="EMBL/GenBank/DDBJ databases">
        <authorList>
            <consortium name="Genoscope - CEA"/>
            <person name="William W."/>
        </authorList>
    </citation>
    <scope>NUCLEOTIDE SEQUENCE</scope>
</reference>
<dbReference type="InterPro" id="IPR001394">
    <property type="entry name" value="Peptidase_C19_UCH"/>
</dbReference>
<dbReference type="InterPro" id="IPR018200">
    <property type="entry name" value="USP_CS"/>
</dbReference>
<evidence type="ECO:0000313" key="4">
    <source>
        <dbReference type="Proteomes" id="UP000789595"/>
    </source>
</evidence>
<dbReference type="SUPFAM" id="SSF54001">
    <property type="entry name" value="Cysteine proteinases"/>
    <property type="match status" value="1"/>
</dbReference>
<dbReference type="InterPro" id="IPR028889">
    <property type="entry name" value="USP"/>
</dbReference>
<dbReference type="Pfam" id="PF00443">
    <property type="entry name" value="UCH"/>
    <property type="match status" value="1"/>
</dbReference>
<feature type="compositionally biased region" description="Acidic residues" evidence="1">
    <location>
        <begin position="2066"/>
        <end position="2077"/>
    </location>
</feature>
<evidence type="ECO:0000259" key="2">
    <source>
        <dbReference type="PROSITE" id="PS50235"/>
    </source>
</evidence>
<keyword evidence="4" id="KW-1185">Reference proteome</keyword>
<dbReference type="OrthoDB" id="289038at2759"/>
<comment type="caution">
    <text evidence="3">The sequence shown here is derived from an EMBL/GenBank/DDBJ whole genome shotgun (WGS) entry which is preliminary data.</text>
</comment>
<dbReference type="GO" id="GO:0005634">
    <property type="term" value="C:nucleus"/>
    <property type="evidence" value="ECO:0007669"/>
    <property type="project" value="TreeGrafter"/>
</dbReference>
<dbReference type="Gene3D" id="3.90.70.10">
    <property type="entry name" value="Cysteine proteinases"/>
    <property type="match status" value="1"/>
</dbReference>
<feature type="region of interest" description="Disordered" evidence="1">
    <location>
        <begin position="292"/>
        <end position="315"/>
    </location>
</feature>
<dbReference type="CDD" id="cd20404">
    <property type="entry name" value="Tudor_Agenet_AtEML-like"/>
    <property type="match status" value="1"/>
</dbReference>
<organism evidence="3 4">
    <name type="scientific">Pelagomonas calceolata</name>
    <dbReference type="NCBI Taxonomy" id="35677"/>
    <lineage>
        <taxon>Eukaryota</taxon>
        <taxon>Sar</taxon>
        <taxon>Stramenopiles</taxon>
        <taxon>Ochrophyta</taxon>
        <taxon>Pelagophyceae</taxon>
        <taxon>Pelagomonadales</taxon>
        <taxon>Pelagomonadaceae</taxon>
        <taxon>Pelagomonas</taxon>
    </lineage>
</organism>
<dbReference type="InterPro" id="IPR038765">
    <property type="entry name" value="Papain-like_cys_pep_sf"/>
</dbReference>
<dbReference type="PROSITE" id="PS50235">
    <property type="entry name" value="USP_3"/>
    <property type="match status" value="1"/>
</dbReference>
<dbReference type="PANTHER" id="PTHR24006:SF827">
    <property type="entry name" value="UBIQUITIN CARBOXYL-TERMINAL HYDROLASE 34"/>
    <property type="match status" value="1"/>
</dbReference>
<accession>A0A8J2WYX9</accession>
<dbReference type="EMBL" id="CAKKNE010000004">
    <property type="protein sequence ID" value="CAH0374062.1"/>
    <property type="molecule type" value="Genomic_DNA"/>
</dbReference>